<dbReference type="Proteomes" id="UP000054498">
    <property type="component" value="Unassembled WGS sequence"/>
</dbReference>
<feature type="compositionally biased region" description="Low complexity" evidence="2">
    <location>
        <begin position="112"/>
        <end position="123"/>
    </location>
</feature>
<accession>A0A0D2KQN1</accession>
<dbReference type="RefSeq" id="XP_013896948.1">
    <property type="nucleotide sequence ID" value="XM_014041494.1"/>
</dbReference>
<evidence type="ECO:0000256" key="2">
    <source>
        <dbReference type="SAM" id="MobiDB-lite"/>
    </source>
</evidence>
<dbReference type="GeneID" id="25727153"/>
<organism evidence="3 4">
    <name type="scientific">Monoraphidium neglectum</name>
    <dbReference type="NCBI Taxonomy" id="145388"/>
    <lineage>
        <taxon>Eukaryota</taxon>
        <taxon>Viridiplantae</taxon>
        <taxon>Chlorophyta</taxon>
        <taxon>core chlorophytes</taxon>
        <taxon>Chlorophyceae</taxon>
        <taxon>CS clade</taxon>
        <taxon>Sphaeropleales</taxon>
        <taxon>Selenastraceae</taxon>
        <taxon>Monoraphidium</taxon>
    </lineage>
</organism>
<feature type="region of interest" description="Disordered" evidence="2">
    <location>
        <begin position="52"/>
        <end position="139"/>
    </location>
</feature>
<keyword evidence="4" id="KW-1185">Reference proteome</keyword>
<protein>
    <submittedName>
        <fullName evidence="3">Uncharacterized protein</fullName>
    </submittedName>
</protein>
<feature type="coiled-coil region" evidence="1">
    <location>
        <begin position="17"/>
        <end position="44"/>
    </location>
</feature>
<evidence type="ECO:0000256" key="1">
    <source>
        <dbReference type="SAM" id="Coils"/>
    </source>
</evidence>
<sequence>MDRACLQGANTEFKLALVRALDKEAEYEARIQELQAALDALALAPYGPDPATTTASTAADDDGLSAAEDWPGPPVAALFAPEPSDSGYDEAVPATGAAPPAAWPGGGGAGAWRGAKGARAGAEASGGSGSGSSASSLGSLAGLSEPLAAALAAADATLMS</sequence>
<gene>
    <name evidence="3" type="ORF">MNEG_10031</name>
</gene>
<reference evidence="3 4" key="1">
    <citation type="journal article" date="2013" name="BMC Genomics">
        <title>Reconstruction of the lipid metabolism for the microalga Monoraphidium neglectum from its genome sequence reveals characteristics suitable for biofuel production.</title>
        <authorList>
            <person name="Bogen C."/>
            <person name="Al-Dilaimi A."/>
            <person name="Albersmeier A."/>
            <person name="Wichmann J."/>
            <person name="Grundmann M."/>
            <person name="Rupp O."/>
            <person name="Lauersen K.J."/>
            <person name="Blifernez-Klassen O."/>
            <person name="Kalinowski J."/>
            <person name="Goesmann A."/>
            <person name="Mussgnug J.H."/>
            <person name="Kruse O."/>
        </authorList>
    </citation>
    <scope>NUCLEOTIDE SEQUENCE [LARGE SCALE GENOMIC DNA]</scope>
    <source>
        <strain evidence="3 4">SAG 48.87</strain>
    </source>
</reference>
<keyword evidence="1" id="KW-0175">Coiled coil</keyword>
<dbReference type="EMBL" id="KK102374">
    <property type="protein sequence ID" value="KIY97928.1"/>
    <property type="molecule type" value="Genomic_DNA"/>
</dbReference>
<dbReference type="KEGG" id="mng:MNEG_10031"/>
<proteinExistence type="predicted"/>
<evidence type="ECO:0000313" key="4">
    <source>
        <dbReference type="Proteomes" id="UP000054498"/>
    </source>
</evidence>
<dbReference type="AlphaFoldDB" id="A0A0D2KQN1"/>
<name>A0A0D2KQN1_9CHLO</name>
<evidence type="ECO:0000313" key="3">
    <source>
        <dbReference type="EMBL" id="KIY97928.1"/>
    </source>
</evidence>